<feature type="transmembrane region" description="Helical" evidence="1">
    <location>
        <begin position="92"/>
        <end position="112"/>
    </location>
</feature>
<name>A0ABT7SAI1_9CELL</name>
<dbReference type="InterPro" id="IPR012867">
    <property type="entry name" value="DUF1648"/>
</dbReference>
<proteinExistence type="predicted"/>
<sequence>MTRRTHAPHRVATTLLTLVVPLVLLGAATLLAASWADELPDPVAVHWGAEGPDGFGSLASAILPAVVAGVVIAVGAWALAFFAGHASSTRRIAAGSSVGMAGFLAVIVLGPLEAQRGLADPTTAPGIATPLAVAIVAGLALGTLAAALTPADADQPAASAVDPSAPRLALAATERAVWRRDVFSRATLTVGVAVVLVVLGLSVVTRMWALGLVAAVLAALLLSMVALDATVDERGLVARGILGWPTVRVPLDEVVAARVTSVHPLKEFGGWGYRVGRGGRTGIVLRTGEALEVERTGGRVVVVTVDDAATGAALLNTLADRARAV</sequence>
<organism evidence="3 4">
    <name type="scientific">Cellulomonas edaphi</name>
    <dbReference type="NCBI Taxonomy" id="3053468"/>
    <lineage>
        <taxon>Bacteria</taxon>
        <taxon>Bacillati</taxon>
        <taxon>Actinomycetota</taxon>
        <taxon>Actinomycetes</taxon>
        <taxon>Micrococcales</taxon>
        <taxon>Cellulomonadaceae</taxon>
        <taxon>Cellulomonas</taxon>
    </lineage>
</organism>
<feature type="transmembrane region" description="Helical" evidence="1">
    <location>
        <begin position="207"/>
        <end position="227"/>
    </location>
</feature>
<accession>A0ABT7SAI1</accession>
<dbReference type="Proteomes" id="UP001321453">
    <property type="component" value="Unassembled WGS sequence"/>
</dbReference>
<feature type="transmembrane region" description="Helical" evidence="1">
    <location>
        <begin position="182"/>
        <end position="201"/>
    </location>
</feature>
<keyword evidence="4" id="KW-1185">Reference proteome</keyword>
<evidence type="ECO:0000259" key="2">
    <source>
        <dbReference type="Pfam" id="PF07853"/>
    </source>
</evidence>
<keyword evidence="1" id="KW-0472">Membrane</keyword>
<dbReference type="RefSeq" id="WP_289448134.1">
    <property type="nucleotide sequence ID" value="NZ_JAUCGR010000004.1"/>
</dbReference>
<keyword evidence="1" id="KW-0812">Transmembrane</keyword>
<feature type="transmembrane region" description="Helical" evidence="1">
    <location>
        <begin position="124"/>
        <end position="148"/>
    </location>
</feature>
<dbReference type="Pfam" id="PF07853">
    <property type="entry name" value="DUF1648"/>
    <property type="match status" value="1"/>
</dbReference>
<comment type="caution">
    <text evidence="3">The sequence shown here is derived from an EMBL/GenBank/DDBJ whole genome shotgun (WGS) entry which is preliminary data.</text>
</comment>
<feature type="domain" description="DUF1648" evidence="2">
    <location>
        <begin position="24"/>
        <end position="64"/>
    </location>
</feature>
<evidence type="ECO:0000256" key="1">
    <source>
        <dbReference type="SAM" id="Phobius"/>
    </source>
</evidence>
<evidence type="ECO:0000313" key="4">
    <source>
        <dbReference type="Proteomes" id="UP001321453"/>
    </source>
</evidence>
<feature type="transmembrane region" description="Helical" evidence="1">
    <location>
        <begin position="60"/>
        <end position="80"/>
    </location>
</feature>
<gene>
    <name evidence="3" type="ORF">QRT05_14945</name>
</gene>
<reference evidence="3 4" key="1">
    <citation type="submission" date="2023-06" db="EMBL/GenBank/DDBJ databases">
        <title>Cellulomonas sp. MW9 Whole genome sequence.</title>
        <authorList>
            <person name="Park S."/>
        </authorList>
    </citation>
    <scope>NUCLEOTIDE SEQUENCE [LARGE SCALE GENOMIC DNA]</scope>
    <source>
        <strain evidence="3 4">MW9</strain>
    </source>
</reference>
<protein>
    <submittedName>
        <fullName evidence="3">DUF1648 domain-containing protein</fullName>
    </submittedName>
</protein>
<evidence type="ECO:0000313" key="3">
    <source>
        <dbReference type="EMBL" id="MDM7832633.1"/>
    </source>
</evidence>
<keyword evidence="1" id="KW-1133">Transmembrane helix</keyword>
<dbReference type="EMBL" id="JAUCGR010000004">
    <property type="protein sequence ID" value="MDM7832633.1"/>
    <property type="molecule type" value="Genomic_DNA"/>
</dbReference>